<keyword evidence="2" id="KW-0808">Transferase</keyword>
<proteinExistence type="predicted"/>
<feature type="domain" description="Polysaccharide pyruvyl transferase" evidence="1">
    <location>
        <begin position="14"/>
        <end position="319"/>
    </location>
</feature>
<protein>
    <submittedName>
        <fullName evidence="2">Polysaccharide pyruvyl transferase family protein</fullName>
    </submittedName>
</protein>
<dbReference type="InterPro" id="IPR007345">
    <property type="entry name" value="Polysacch_pyruvyl_Trfase"/>
</dbReference>
<gene>
    <name evidence="2" type="ORF">IAB75_08585</name>
</gene>
<evidence type="ECO:0000313" key="3">
    <source>
        <dbReference type="Proteomes" id="UP000725002"/>
    </source>
</evidence>
<reference evidence="2" key="1">
    <citation type="submission" date="2020-10" db="EMBL/GenBank/DDBJ databases">
        <authorList>
            <person name="Gilroy R."/>
        </authorList>
    </citation>
    <scope>NUCLEOTIDE SEQUENCE</scope>
    <source>
        <strain evidence="2">G3-8215</strain>
    </source>
</reference>
<dbReference type="EMBL" id="JADILV010000058">
    <property type="protein sequence ID" value="MBO8484152.1"/>
    <property type="molecule type" value="Genomic_DNA"/>
</dbReference>
<evidence type="ECO:0000313" key="2">
    <source>
        <dbReference type="EMBL" id="MBO8484152.1"/>
    </source>
</evidence>
<dbReference type="GO" id="GO:0016740">
    <property type="term" value="F:transferase activity"/>
    <property type="evidence" value="ECO:0007669"/>
    <property type="project" value="UniProtKB-KW"/>
</dbReference>
<comment type="caution">
    <text evidence="2">The sequence shown here is derived from an EMBL/GenBank/DDBJ whole genome shotgun (WGS) entry which is preliminary data.</text>
</comment>
<dbReference type="Pfam" id="PF04230">
    <property type="entry name" value="PS_pyruv_trans"/>
    <property type="match status" value="1"/>
</dbReference>
<name>A0A940DSA7_9BACT</name>
<organism evidence="2 3">
    <name type="scientific">Candidatus Cryptobacteroides avicola</name>
    <dbReference type="NCBI Taxonomy" id="2840757"/>
    <lineage>
        <taxon>Bacteria</taxon>
        <taxon>Pseudomonadati</taxon>
        <taxon>Bacteroidota</taxon>
        <taxon>Bacteroidia</taxon>
        <taxon>Bacteroidales</taxon>
        <taxon>Candidatus Cryptobacteroides</taxon>
    </lineage>
</organism>
<accession>A0A940DSA7</accession>
<sequence>MKPVGLVTCYFHHNYGSMLQAYATEMVMREMQLPFQTIACKAPIDYMEENRIIYLIKKMLIGDWKMRLGKMKIEYEKRLDPVFAKNWCDRNEAFNKFSDEYFHLSPYCKDREALKLMAENYSAFIVGSDQLWRTDSVEHGYYTLDWVPDNIRKIAYSTSIGVKHVPWFQVEKNKRFMNRFEYIALREQSACDLVYKLTGRKVQVVLDPTLLFTGEQWMHIQQVEPIVKGKYIFCYLLGNNPNQRTLIKRIQRETDLKIVALQHLDEYIKSDEGFADEAPYNVGPREFLNYIRNAEYIFTDSFHCSVFSILYKKRFFTFSRFNENVRQSTNTRIDNLLNITGLSQRKIDCKYDLKLILDMPCNYTGAEDRLNLLRQSSRAYLHTALAGLNER</sequence>
<dbReference type="AlphaFoldDB" id="A0A940DSA7"/>
<evidence type="ECO:0000259" key="1">
    <source>
        <dbReference type="Pfam" id="PF04230"/>
    </source>
</evidence>
<reference evidence="2" key="2">
    <citation type="journal article" date="2021" name="PeerJ">
        <title>Extensive microbial diversity within the chicken gut microbiome revealed by metagenomics and culture.</title>
        <authorList>
            <person name="Gilroy R."/>
            <person name="Ravi A."/>
            <person name="Getino M."/>
            <person name="Pursley I."/>
            <person name="Horton D.L."/>
            <person name="Alikhan N.F."/>
            <person name="Baker D."/>
            <person name="Gharbi K."/>
            <person name="Hall N."/>
            <person name="Watson M."/>
            <person name="Adriaenssens E.M."/>
            <person name="Foster-Nyarko E."/>
            <person name="Jarju S."/>
            <person name="Secka A."/>
            <person name="Antonio M."/>
            <person name="Oren A."/>
            <person name="Chaudhuri R.R."/>
            <person name="La Ragione R."/>
            <person name="Hildebrand F."/>
            <person name="Pallen M.J."/>
        </authorList>
    </citation>
    <scope>NUCLEOTIDE SEQUENCE</scope>
    <source>
        <strain evidence="2">G3-8215</strain>
    </source>
</reference>
<dbReference type="Proteomes" id="UP000725002">
    <property type="component" value="Unassembled WGS sequence"/>
</dbReference>